<dbReference type="EMBL" id="BLLH01000008">
    <property type="protein sequence ID" value="GFH41000.1"/>
    <property type="molecule type" value="Genomic_DNA"/>
</dbReference>
<dbReference type="AlphaFoldDB" id="A0A6A0B6N9"/>
<proteinExistence type="predicted"/>
<evidence type="ECO:0000256" key="1">
    <source>
        <dbReference type="SAM" id="SignalP"/>
    </source>
</evidence>
<organism evidence="3 4">
    <name type="scientific">Pseudolactococcus insecticola</name>
    <dbReference type="NCBI Taxonomy" id="2709158"/>
    <lineage>
        <taxon>Bacteria</taxon>
        <taxon>Bacillati</taxon>
        <taxon>Bacillota</taxon>
        <taxon>Bacilli</taxon>
        <taxon>Lactobacillales</taxon>
        <taxon>Streptococcaceae</taxon>
        <taxon>Pseudolactococcus</taxon>
    </lineage>
</organism>
<feature type="chain" id="PRO_5025538151" description="DUF5648 domain-containing protein" evidence="1">
    <location>
        <begin position="24"/>
        <end position="269"/>
    </location>
</feature>
<keyword evidence="1" id="KW-0732">Signal</keyword>
<keyword evidence="4" id="KW-1185">Reference proteome</keyword>
<sequence length="269" mass="29436">MKKLFIALALLFGTAGATTVAHAHTAGYKNYVTIVYPKDSGNWVNMYRVYNPNSGEHFYTASTAERDGLVKAGWKYEGLGWIAPEKSHVPVYRMYNKNAGDHHYTMNAAEKDSLVKAGWRYEGIGWYSSEYSADAKQSAVYRAYNPNAKAGSHNYTLNPAEQASLVKAGWKNENVAWYAVLPNSTTQRWNIVVTKILKDEDPDGKLVSKGGATLAQAEKLLGMPIKTVGDPINSGVTAWLDGGAFSGVAFQFTVNKDNSKITRAGIGHS</sequence>
<evidence type="ECO:0000259" key="2">
    <source>
        <dbReference type="Pfam" id="PF18885"/>
    </source>
</evidence>
<accession>A0A6A0B6N9</accession>
<dbReference type="Pfam" id="PF18885">
    <property type="entry name" value="DUF5648"/>
    <property type="match status" value="1"/>
</dbReference>
<evidence type="ECO:0000313" key="3">
    <source>
        <dbReference type="EMBL" id="GFH41000.1"/>
    </source>
</evidence>
<dbReference type="RefSeq" id="WP_308780364.1">
    <property type="nucleotide sequence ID" value="NZ_BLLH01000008.1"/>
</dbReference>
<comment type="caution">
    <text evidence="3">The sequence shown here is derived from an EMBL/GenBank/DDBJ whole genome shotgun (WGS) entry which is preliminary data.</text>
</comment>
<name>A0A6A0B6N9_9LACT</name>
<feature type="signal peptide" evidence="1">
    <location>
        <begin position="1"/>
        <end position="23"/>
    </location>
</feature>
<dbReference type="InterPro" id="IPR043708">
    <property type="entry name" value="DUF5648"/>
</dbReference>
<protein>
    <recommendedName>
        <fullName evidence="2">DUF5648 domain-containing protein</fullName>
    </recommendedName>
</protein>
<reference evidence="3 4" key="1">
    <citation type="submission" date="2020-02" db="EMBL/GenBank/DDBJ databases">
        <title>Draft genome sequence of Lactococcus sp. Hs20B0-1.</title>
        <authorList>
            <person name="Noda S."/>
            <person name="Yuki M."/>
            <person name="Ohkuma M."/>
        </authorList>
    </citation>
    <scope>NUCLEOTIDE SEQUENCE [LARGE SCALE GENOMIC DNA]</scope>
    <source>
        <strain evidence="3 4">Hs20B0-1</strain>
    </source>
</reference>
<gene>
    <name evidence="3" type="ORF">Hs20B_13980</name>
</gene>
<evidence type="ECO:0000313" key="4">
    <source>
        <dbReference type="Proteomes" id="UP000475928"/>
    </source>
</evidence>
<feature type="domain" description="DUF5648" evidence="2">
    <location>
        <begin position="45"/>
        <end position="180"/>
    </location>
</feature>
<dbReference type="Proteomes" id="UP000475928">
    <property type="component" value="Unassembled WGS sequence"/>
</dbReference>